<sequence>MERTTRVEVGTCKEREGSPLVTEAYTVEGERREVSDPHAKKIRMKSKKCQTEKKFWRRIHQSKHNKIVKRKTQGLLYMETSYCEKLGRKCHLAAKIGKRCFKNTTR</sequence>
<protein>
    <submittedName>
        <fullName evidence="1">Uncharacterized protein</fullName>
    </submittedName>
</protein>
<evidence type="ECO:0000313" key="2">
    <source>
        <dbReference type="Proteomes" id="UP000735302"/>
    </source>
</evidence>
<comment type="caution">
    <text evidence="1">The sequence shown here is derived from an EMBL/GenBank/DDBJ whole genome shotgun (WGS) entry which is preliminary data.</text>
</comment>
<organism evidence="1 2">
    <name type="scientific">Plakobranchus ocellatus</name>
    <dbReference type="NCBI Taxonomy" id="259542"/>
    <lineage>
        <taxon>Eukaryota</taxon>
        <taxon>Metazoa</taxon>
        <taxon>Spiralia</taxon>
        <taxon>Lophotrochozoa</taxon>
        <taxon>Mollusca</taxon>
        <taxon>Gastropoda</taxon>
        <taxon>Heterobranchia</taxon>
        <taxon>Euthyneura</taxon>
        <taxon>Panpulmonata</taxon>
        <taxon>Sacoglossa</taxon>
        <taxon>Placobranchoidea</taxon>
        <taxon>Plakobranchidae</taxon>
        <taxon>Plakobranchus</taxon>
    </lineage>
</organism>
<name>A0AAV4C4U5_9GAST</name>
<dbReference type="AlphaFoldDB" id="A0AAV4C4U5"/>
<keyword evidence="2" id="KW-1185">Reference proteome</keyword>
<reference evidence="1 2" key="1">
    <citation type="journal article" date="2021" name="Elife">
        <title>Chloroplast acquisition without the gene transfer in kleptoplastic sea slugs, Plakobranchus ocellatus.</title>
        <authorList>
            <person name="Maeda T."/>
            <person name="Takahashi S."/>
            <person name="Yoshida T."/>
            <person name="Shimamura S."/>
            <person name="Takaki Y."/>
            <person name="Nagai Y."/>
            <person name="Toyoda A."/>
            <person name="Suzuki Y."/>
            <person name="Arimoto A."/>
            <person name="Ishii H."/>
            <person name="Satoh N."/>
            <person name="Nishiyama T."/>
            <person name="Hasebe M."/>
            <person name="Maruyama T."/>
            <person name="Minagawa J."/>
            <person name="Obokata J."/>
            <person name="Shigenobu S."/>
        </authorList>
    </citation>
    <scope>NUCLEOTIDE SEQUENCE [LARGE SCALE GENOMIC DNA]</scope>
</reference>
<dbReference type="Proteomes" id="UP000735302">
    <property type="component" value="Unassembled WGS sequence"/>
</dbReference>
<proteinExistence type="predicted"/>
<dbReference type="EMBL" id="BLXT01005946">
    <property type="protein sequence ID" value="GFO27700.1"/>
    <property type="molecule type" value="Genomic_DNA"/>
</dbReference>
<accession>A0AAV4C4U5</accession>
<gene>
    <name evidence="1" type="ORF">PoB_005420500</name>
</gene>
<evidence type="ECO:0000313" key="1">
    <source>
        <dbReference type="EMBL" id="GFO27700.1"/>
    </source>
</evidence>